<keyword evidence="1" id="KW-0548">Nucleotidyltransferase</keyword>
<keyword evidence="1" id="KW-0808">Transferase</keyword>
<dbReference type="EMBL" id="QREL01000004">
    <property type="protein sequence ID" value="REE24583.1"/>
    <property type="molecule type" value="Genomic_DNA"/>
</dbReference>
<dbReference type="AlphaFoldDB" id="A0A371NA58"/>
<comment type="caution">
    <text evidence="1">The sequence shown here is derived from an EMBL/GenBank/DDBJ whole genome shotgun (WGS) entry which is preliminary data.</text>
</comment>
<proteinExistence type="predicted"/>
<name>A0A371NA58_9EURY</name>
<reference evidence="1 2" key="1">
    <citation type="submission" date="2018-07" db="EMBL/GenBank/DDBJ databases">
        <title>Genomic Encyclopedia of Type Strains, Phase IV (KMG-IV): sequencing the most valuable type-strain genomes for metagenomic binning, comparative biology and taxonomic classification.</title>
        <authorList>
            <person name="Goeker M."/>
        </authorList>
    </citation>
    <scope>NUCLEOTIDE SEQUENCE [LARGE SCALE GENOMIC DNA]</scope>
    <source>
        <strain evidence="1 2">DSM 7466</strain>
    </source>
</reference>
<dbReference type="RefSeq" id="WP_115892817.1">
    <property type="nucleotide sequence ID" value="NZ_QREL01000004.1"/>
</dbReference>
<dbReference type="GO" id="GO:0016779">
    <property type="term" value="F:nucleotidyltransferase activity"/>
    <property type="evidence" value="ECO:0007669"/>
    <property type="project" value="UniProtKB-KW"/>
</dbReference>
<accession>A0A371NA58</accession>
<dbReference type="SUPFAM" id="SSF54197">
    <property type="entry name" value="HIT-like"/>
    <property type="match status" value="1"/>
</dbReference>
<dbReference type="Proteomes" id="UP000256864">
    <property type="component" value="Unassembled WGS sequence"/>
</dbReference>
<evidence type="ECO:0000313" key="2">
    <source>
        <dbReference type="Proteomes" id="UP000256864"/>
    </source>
</evidence>
<sequence length="355" mass="40586">MIEYLEGYIRTLKGEDPAIYETFNRIYEVGCSQGSLKVTGGLEERFDKNFVESVKEQEIIRVYNRWTGEGALFNSFRLKKPVMDRGSAKKILRELLRDDALCDFCMPELYTPEDDFGRVRGQHSITASNIAKYDAWSGLLIFRKHNPLDFSFEELSDYLSTASKWFKMAEKSSGFRFPFIVWNCMPRAGASQIHGHMQLLLGERPYGKVSFLEEVSRRYLKTYGSSYHDDVFRVHSAIGLGAEYGGLSVYASITPVKEREINITFKSEFDRDSELQRCLFKILRCLIDEARVHSFNLSMHPFNRDMNIPGIIRIVDRGNIASKSSDIGGMELFGSAVIGSDPYIIFDRIKGVLDA</sequence>
<protein>
    <submittedName>
        <fullName evidence="1">Galactose-1-phosphate uridylyltransferase</fullName>
    </submittedName>
</protein>
<dbReference type="InterPro" id="IPR036265">
    <property type="entry name" value="HIT-like_sf"/>
</dbReference>
<evidence type="ECO:0000313" key="1">
    <source>
        <dbReference type="EMBL" id="REE24583.1"/>
    </source>
</evidence>
<organism evidence="1 2">
    <name type="scientific">Methanothermobacter defluvii</name>
    <dbReference type="NCBI Taxonomy" id="49339"/>
    <lineage>
        <taxon>Archaea</taxon>
        <taxon>Methanobacteriati</taxon>
        <taxon>Methanobacteriota</taxon>
        <taxon>Methanomada group</taxon>
        <taxon>Methanobacteria</taxon>
        <taxon>Methanobacteriales</taxon>
        <taxon>Methanobacteriaceae</taxon>
        <taxon>Methanothermobacter</taxon>
    </lineage>
</organism>
<keyword evidence="2" id="KW-1185">Reference proteome</keyword>
<gene>
    <name evidence="1" type="ORF">C7452_1691</name>
</gene>